<dbReference type="PANTHER" id="PTHR10353">
    <property type="entry name" value="GLYCOSYL HYDROLASE"/>
    <property type="match status" value="1"/>
</dbReference>
<dbReference type="Pfam" id="PF00232">
    <property type="entry name" value="Glyco_hydro_1"/>
    <property type="match status" value="1"/>
</dbReference>
<keyword evidence="6" id="KW-1185">Reference proteome</keyword>
<evidence type="ECO:0008006" key="7">
    <source>
        <dbReference type="Google" id="ProtNLM"/>
    </source>
</evidence>
<evidence type="ECO:0000313" key="5">
    <source>
        <dbReference type="EMBL" id="CAG2068515.1"/>
    </source>
</evidence>
<name>A0ABN7PQQ2_TIMPD</name>
<evidence type="ECO:0000256" key="2">
    <source>
        <dbReference type="ARBA" id="ARBA00022801"/>
    </source>
</evidence>
<evidence type="ECO:0000313" key="6">
    <source>
        <dbReference type="Proteomes" id="UP001153148"/>
    </source>
</evidence>
<dbReference type="InterPro" id="IPR001360">
    <property type="entry name" value="Glyco_hydro_1"/>
</dbReference>
<keyword evidence="2" id="KW-0378">Hydrolase</keyword>
<dbReference type="SUPFAM" id="SSF51445">
    <property type="entry name" value="(Trans)glycosidases"/>
    <property type="match status" value="1"/>
</dbReference>
<evidence type="ECO:0000256" key="1">
    <source>
        <dbReference type="ARBA" id="ARBA00010838"/>
    </source>
</evidence>
<protein>
    <recommendedName>
        <fullName evidence="7">Lactase</fullName>
    </recommendedName>
</protein>
<sequence>FHFYRFSIAWSRVLPKGDTSYINQDGIDYYNNLINGLLADNIQPMVTMYHWDLPQALQNVGGWVNDTMIDYFEQYARLLFTTYGDRVSIFVITDSIVSYHVFYLYLPLWCRRLNLEEVYQHLCGGKVENHLGKTTLLTPNQDWNPDLPVIGSLV</sequence>
<reference evidence="5" key="1">
    <citation type="submission" date="2021-03" db="EMBL/GenBank/DDBJ databases">
        <authorList>
            <person name="Tran Van P."/>
        </authorList>
    </citation>
    <scope>NUCLEOTIDE SEQUENCE</scope>
</reference>
<proteinExistence type="inferred from homology"/>
<evidence type="ECO:0000256" key="4">
    <source>
        <dbReference type="RuleBase" id="RU003690"/>
    </source>
</evidence>
<gene>
    <name evidence="5" type="ORF">TPAB3V08_LOCUS15458</name>
</gene>
<dbReference type="EMBL" id="CAJPIN010092611">
    <property type="protein sequence ID" value="CAG2068515.1"/>
    <property type="molecule type" value="Genomic_DNA"/>
</dbReference>
<keyword evidence="3" id="KW-0326">Glycosidase</keyword>
<dbReference type="Proteomes" id="UP001153148">
    <property type="component" value="Unassembled WGS sequence"/>
</dbReference>
<dbReference type="InterPro" id="IPR017853">
    <property type="entry name" value="GH"/>
</dbReference>
<accession>A0ABN7PQQ2</accession>
<comment type="similarity">
    <text evidence="1 4">Belongs to the glycosyl hydrolase 1 family.</text>
</comment>
<comment type="caution">
    <text evidence="5">The sequence shown here is derived from an EMBL/GenBank/DDBJ whole genome shotgun (WGS) entry which is preliminary data.</text>
</comment>
<dbReference type="PANTHER" id="PTHR10353:SF36">
    <property type="entry name" value="LP05116P"/>
    <property type="match status" value="1"/>
</dbReference>
<feature type="non-terminal residue" evidence="5">
    <location>
        <position position="1"/>
    </location>
</feature>
<dbReference type="Gene3D" id="3.20.20.80">
    <property type="entry name" value="Glycosidases"/>
    <property type="match status" value="1"/>
</dbReference>
<organism evidence="5 6">
    <name type="scientific">Timema podura</name>
    <name type="common">Walking stick</name>
    <dbReference type="NCBI Taxonomy" id="61482"/>
    <lineage>
        <taxon>Eukaryota</taxon>
        <taxon>Metazoa</taxon>
        <taxon>Ecdysozoa</taxon>
        <taxon>Arthropoda</taxon>
        <taxon>Hexapoda</taxon>
        <taxon>Insecta</taxon>
        <taxon>Pterygota</taxon>
        <taxon>Neoptera</taxon>
        <taxon>Polyneoptera</taxon>
        <taxon>Phasmatodea</taxon>
        <taxon>Timematodea</taxon>
        <taxon>Timematoidea</taxon>
        <taxon>Timematidae</taxon>
        <taxon>Timema</taxon>
    </lineage>
</organism>
<evidence type="ECO:0000256" key="3">
    <source>
        <dbReference type="ARBA" id="ARBA00023295"/>
    </source>
</evidence>